<gene>
    <name evidence="2" type="ORF">TSAR_012522</name>
</gene>
<evidence type="ECO:0000313" key="3">
    <source>
        <dbReference type="Proteomes" id="UP000215335"/>
    </source>
</evidence>
<evidence type="ECO:0000313" key="2">
    <source>
        <dbReference type="EMBL" id="OXU30418.1"/>
    </source>
</evidence>
<sequence>MSLATRRTTAATAAAGWRTSNEAKTSTPESQRYAETKNTKNKGDTKKQSTLDNTFKKVTFEDDKRYNDLKVKIMEELEKVKLERVEIEKLKVDLKVREAGALVRIEHIETQLRELAERDKSREARLDALEEKILTTGEGDTGSEDDATSAISRGSVRTSRSGAGSLCLSEKEVLGMKRILQDKDRKSRQVNFVVKGVILSDVKRDNVKEWTQNFVKDSFEDRKMQEKINKWVKEMREKVLNVKTGSKKILINNAWVYWDNKEKIEETRKETERKLGENRANKRDRDERGTTEDLQ</sequence>
<proteinExistence type="predicted"/>
<organism evidence="2 3">
    <name type="scientific">Trichomalopsis sarcophagae</name>
    <dbReference type="NCBI Taxonomy" id="543379"/>
    <lineage>
        <taxon>Eukaryota</taxon>
        <taxon>Metazoa</taxon>
        <taxon>Ecdysozoa</taxon>
        <taxon>Arthropoda</taxon>
        <taxon>Hexapoda</taxon>
        <taxon>Insecta</taxon>
        <taxon>Pterygota</taxon>
        <taxon>Neoptera</taxon>
        <taxon>Endopterygota</taxon>
        <taxon>Hymenoptera</taxon>
        <taxon>Apocrita</taxon>
        <taxon>Proctotrupomorpha</taxon>
        <taxon>Chalcidoidea</taxon>
        <taxon>Pteromalidae</taxon>
        <taxon>Pteromalinae</taxon>
        <taxon>Trichomalopsis</taxon>
    </lineage>
</organism>
<protein>
    <submittedName>
        <fullName evidence="2">Uncharacterized protein</fullName>
    </submittedName>
</protein>
<feature type="region of interest" description="Disordered" evidence="1">
    <location>
        <begin position="266"/>
        <end position="295"/>
    </location>
</feature>
<comment type="caution">
    <text evidence="2">The sequence shown here is derived from an EMBL/GenBank/DDBJ whole genome shotgun (WGS) entry which is preliminary data.</text>
</comment>
<feature type="compositionally biased region" description="Polar residues" evidence="1">
    <location>
        <begin position="18"/>
        <end position="30"/>
    </location>
</feature>
<evidence type="ECO:0000256" key="1">
    <source>
        <dbReference type="SAM" id="MobiDB-lite"/>
    </source>
</evidence>
<dbReference type="AlphaFoldDB" id="A0A232FIY0"/>
<dbReference type="EMBL" id="NNAY01000162">
    <property type="protein sequence ID" value="OXU30418.1"/>
    <property type="molecule type" value="Genomic_DNA"/>
</dbReference>
<reference evidence="2 3" key="1">
    <citation type="journal article" date="2017" name="Curr. Biol.">
        <title>The Evolution of Venom by Co-option of Single-Copy Genes.</title>
        <authorList>
            <person name="Martinson E.O."/>
            <person name="Mrinalini"/>
            <person name="Kelkar Y.D."/>
            <person name="Chang C.H."/>
            <person name="Werren J.H."/>
        </authorList>
    </citation>
    <scope>NUCLEOTIDE SEQUENCE [LARGE SCALE GENOMIC DNA]</scope>
    <source>
        <strain evidence="2 3">Alberta</strain>
        <tissue evidence="2">Whole body</tissue>
    </source>
</reference>
<dbReference type="Proteomes" id="UP000215335">
    <property type="component" value="Unassembled WGS sequence"/>
</dbReference>
<keyword evidence="3" id="KW-1185">Reference proteome</keyword>
<feature type="compositionally biased region" description="Low complexity" evidence="1">
    <location>
        <begin position="1"/>
        <end position="15"/>
    </location>
</feature>
<feature type="region of interest" description="Disordered" evidence="1">
    <location>
        <begin position="134"/>
        <end position="155"/>
    </location>
</feature>
<feature type="region of interest" description="Disordered" evidence="1">
    <location>
        <begin position="1"/>
        <end position="48"/>
    </location>
</feature>
<name>A0A232FIY0_9HYME</name>
<feature type="compositionally biased region" description="Basic and acidic residues" evidence="1">
    <location>
        <begin position="32"/>
        <end position="48"/>
    </location>
</feature>
<accession>A0A232FIY0</accession>